<dbReference type="FunFam" id="3.90.105.20:FF:000003">
    <property type="entry name" value="Ribosome assembly factor mrt4"/>
    <property type="match status" value="1"/>
</dbReference>
<dbReference type="GO" id="GO:0005730">
    <property type="term" value="C:nucleolus"/>
    <property type="evidence" value="ECO:0007669"/>
    <property type="project" value="TreeGrafter"/>
</dbReference>
<dbReference type="Pfam" id="PF17777">
    <property type="entry name" value="RL10P_insert"/>
    <property type="match status" value="1"/>
</dbReference>
<dbReference type="GO" id="GO:0003723">
    <property type="term" value="F:RNA binding"/>
    <property type="evidence" value="ECO:0007669"/>
    <property type="project" value="TreeGrafter"/>
</dbReference>
<dbReference type="Gene3D" id="3.90.105.20">
    <property type="match status" value="1"/>
</dbReference>
<evidence type="ECO:0000256" key="1">
    <source>
        <dbReference type="ARBA" id="ARBA00008889"/>
    </source>
</evidence>
<gene>
    <name evidence="3" type="ORF">V9T40_011308</name>
</gene>
<evidence type="ECO:0000313" key="3">
    <source>
        <dbReference type="EMBL" id="KAK7574117.1"/>
    </source>
</evidence>
<dbReference type="GO" id="GO:0030687">
    <property type="term" value="C:preribosome, large subunit precursor"/>
    <property type="evidence" value="ECO:0007669"/>
    <property type="project" value="TreeGrafter"/>
</dbReference>
<dbReference type="Proteomes" id="UP001367676">
    <property type="component" value="Unassembled WGS sequence"/>
</dbReference>
<accession>A0AAN9TIF9</accession>
<dbReference type="GO" id="GO:0000956">
    <property type="term" value="P:nuclear-transcribed mRNA catabolic process"/>
    <property type="evidence" value="ECO:0007669"/>
    <property type="project" value="TreeGrafter"/>
</dbReference>
<dbReference type="InterPro" id="IPR040637">
    <property type="entry name" value="Ribosomal_uL10-like_insert"/>
</dbReference>
<proteinExistence type="inferred from homology"/>
<feature type="domain" description="Large ribosomal subunit protein uL10-like insertion" evidence="2">
    <location>
        <begin position="55"/>
        <end position="123"/>
    </location>
</feature>
<dbReference type="PANTHER" id="PTHR45841">
    <property type="entry name" value="MRNA TURNOVER PROTEIN 4 MRTO4"/>
    <property type="match status" value="1"/>
</dbReference>
<comment type="similarity">
    <text evidence="1">Belongs to the universal ribosomal protein uL10 family.</text>
</comment>
<dbReference type="PANTHER" id="PTHR45841:SF1">
    <property type="entry name" value="MRNA TURNOVER PROTEIN 4 HOMOLOG"/>
    <property type="match status" value="1"/>
</dbReference>
<evidence type="ECO:0000259" key="2">
    <source>
        <dbReference type="Pfam" id="PF17777"/>
    </source>
</evidence>
<evidence type="ECO:0000313" key="4">
    <source>
        <dbReference type="Proteomes" id="UP001367676"/>
    </source>
</evidence>
<dbReference type="GO" id="GO:0006364">
    <property type="term" value="P:rRNA processing"/>
    <property type="evidence" value="ECO:0007669"/>
    <property type="project" value="TreeGrafter"/>
</dbReference>
<organism evidence="3 4">
    <name type="scientific">Parthenolecanium corni</name>
    <dbReference type="NCBI Taxonomy" id="536013"/>
    <lineage>
        <taxon>Eukaryota</taxon>
        <taxon>Metazoa</taxon>
        <taxon>Ecdysozoa</taxon>
        <taxon>Arthropoda</taxon>
        <taxon>Hexapoda</taxon>
        <taxon>Insecta</taxon>
        <taxon>Pterygota</taxon>
        <taxon>Neoptera</taxon>
        <taxon>Paraneoptera</taxon>
        <taxon>Hemiptera</taxon>
        <taxon>Sternorrhyncha</taxon>
        <taxon>Coccoidea</taxon>
        <taxon>Coccidae</taxon>
        <taxon>Parthenolecanium</taxon>
    </lineage>
</organism>
<protein>
    <recommendedName>
        <fullName evidence="2">Large ribosomal subunit protein uL10-like insertion domain-containing protein</fullName>
    </recommendedName>
</protein>
<dbReference type="InterPro" id="IPR043141">
    <property type="entry name" value="Ribosomal_uL10-like_sf"/>
</dbReference>
<dbReference type="InterPro" id="IPR051742">
    <property type="entry name" value="Ribosome_Assembly_uL10"/>
</dbReference>
<sequence length="148" mass="16685">MAHALGRTESEEIQPNLHKLASKISGQCGLLFTNRKQEEVLSFLNNYRVEEFPSAGFIPEETITVSEGPLPPEFIHSMEPMLRKLGMPVLLQKGVIMVLTDYKLCKAGKPISPEQSRLLKLFGHKLDQFKVTLEYVWSKSNGSIEKLS</sequence>
<name>A0AAN9TIF9_9HEMI</name>
<reference evidence="3 4" key="1">
    <citation type="submission" date="2024-03" db="EMBL/GenBank/DDBJ databases">
        <title>Adaptation during the transition from Ophiocordyceps entomopathogen to insect associate is accompanied by gene loss and intensified selection.</title>
        <authorList>
            <person name="Ward C.M."/>
            <person name="Onetto C.A."/>
            <person name="Borneman A.R."/>
        </authorList>
    </citation>
    <scope>NUCLEOTIDE SEQUENCE [LARGE SCALE GENOMIC DNA]</scope>
    <source>
        <strain evidence="3">AWRI1</strain>
        <tissue evidence="3">Single Adult Female</tissue>
    </source>
</reference>
<dbReference type="GO" id="GO:0042273">
    <property type="term" value="P:ribosomal large subunit biogenesis"/>
    <property type="evidence" value="ECO:0007669"/>
    <property type="project" value="TreeGrafter"/>
</dbReference>
<dbReference type="EMBL" id="JBBCAQ010000037">
    <property type="protein sequence ID" value="KAK7574117.1"/>
    <property type="molecule type" value="Genomic_DNA"/>
</dbReference>
<dbReference type="InterPro" id="IPR043164">
    <property type="entry name" value="Ribosomal_uL10-like_insert_sf"/>
</dbReference>
<dbReference type="AlphaFoldDB" id="A0AAN9TIF9"/>
<comment type="caution">
    <text evidence="3">The sequence shown here is derived from an EMBL/GenBank/DDBJ whole genome shotgun (WGS) entry which is preliminary data.</text>
</comment>
<dbReference type="Gene3D" id="3.30.70.1730">
    <property type="match status" value="1"/>
</dbReference>
<keyword evidence="4" id="KW-1185">Reference proteome</keyword>